<dbReference type="EMBL" id="JADLZT010000002">
    <property type="protein sequence ID" value="MBF6022959.1"/>
    <property type="molecule type" value="Genomic_DNA"/>
</dbReference>
<dbReference type="RefSeq" id="WP_194929579.1">
    <property type="nucleotide sequence ID" value="NZ_JADLZT010000002.1"/>
</dbReference>
<keyword evidence="3" id="KW-1185">Reference proteome</keyword>
<protein>
    <submittedName>
        <fullName evidence="2">Uncharacterized protein</fullName>
    </submittedName>
</protein>
<proteinExistence type="predicted"/>
<gene>
    <name evidence="2" type="ORF">IU514_02845</name>
</gene>
<name>A0ABS0B3B0_9GAMM</name>
<organism evidence="2 3">
    <name type="scientific">Lysobacter niastensis</name>
    <dbReference type="NCBI Taxonomy" id="380629"/>
    <lineage>
        <taxon>Bacteria</taxon>
        <taxon>Pseudomonadati</taxon>
        <taxon>Pseudomonadota</taxon>
        <taxon>Gammaproteobacteria</taxon>
        <taxon>Lysobacterales</taxon>
        <taxon>Lysobacteraceae</taxon>
        <taxon>Lysobacter</taxon>
    </lineage>
</organism>
<sequence length="319" mass="36378">MGNKNGAEGGSLQDLLNSGEPITHFFYEYRGERAVEPLLLIENGITLWHEHIYTNEVHDNSYLWELAGSIVEDRGDTPMYSWVEWVRYRITTGAFVPAQWGNQRPYPYKGLLISAIYLQEARRLCAGGQPDRAWHIIVLAYYHLGLNTMSSTAQNTSRAAHVMHAGRTEKIRALVLGALDKIKRDGSARSMESAKDQVVELIRTKRDQDPVKHWLNEFDTIVPESTKGRTSAKRKNDVLVRIRNMLDNWSLPSGPYPELAEAFSHFSKRKDRKTTPTKNDRTTGEGVPIDESEYYLRLISFVEDGEVLTVKLSRNDEPT</sequence>
<feature type="region of interest" description="Disordered" evidence="1">
    <location>
        <begin position="266"/>
        <end position="287"/>
    </location>
</feature>
<comment type="caution">
    <text evidence="2">The sequence shown here is derived from an EMBL/GenBank/DDBJ whole genome shotgun (WGS) entry which is preliminary data.</text>
</comment>
<evidence type="ECO:0000313" key="3">
    <source>
        <dbReference type="Proteomes" id="UP001429984"/>
    </source>
</evidence>
<dbReference type="InterPro" id="IPR017947">
    <property type="entry name" value="AryldialkylPase_Zn-BS"/>
</dbReference>
<accession>A0ABS0B3B0</accession>
<dbReference type="PROSITE" id="PS01322">
    <property type="entry name" value="PHOSPHOTRIESTERASE_1"/>
    <property type="match status" value="1"/>
</dbReference>
<evidence type="ECO:0000313" key="2">
    <source>
        <dbReference type="EMBL" id="MBF6022959.1"/>
    </source>
</evidence>
<dbReference type="Proteomes" id="UP001429984">
    <property type="component" value="Unassembled WGS sequence"/>
</dbReference>
<reference evidence="2 3" key="1">
    <citation type="submission" date="2020-11" db="EMBL/GenBank/DDBJ databases">
        <title>Draft Genome Sequence and Secondary Metabolite Biosynthetic Potential of the Lysobacter niastensis Type strain DSM 18481.</title>
        <authorList>
            <person name="Turrini P."/>
            <person name="Artuso I."/>
            <person name="Tescari M."/>
            <person name="Lugli G.A."/>
            <person name="Frangipani E."/>
            <person name="Ventura M."/>
            <person name="Visca P."/>
        </authorList>
    </citation>
    <scope>NUCLEOTIDE SEQUENCE [LARGE SCALE GENOMIC DNA]</scope>
    <source>
        <strain evidence="2 3">DSM 18481</strain>
    </source>
</reference>
<evidence type="ECO:0000256" key="1">
    <source>
        <dbReference type="SAM" id="MobiDB-lite"/>
    </source>
</evidence>